<name>A0A1N7ICA0_9FLAO</name>
<reference evidence="1 2" key="1">
    <citation type="submission" date="2017-01" db="EMBL/GenBank/DDBJ databases">
        <authorList>
            <person name="Mah S.A."/>
            <person name="Swanson W.J."/>
            <person name="Moy G.W."/>
            <person name="Vacquier V.D."/>
        </authorList>
    </citation>
    <scope>NUCLEOTIDE SEQUENCE [LARGE SCALE GENOMIC DNA]</scope>
    <source>
        <strain evidence="1 2">DSM 16927</strain>
    </source>
</reference>
<evidence type="ECO:0000313" key="1">
    <source>
        <dbReference type="EMBL" id="SIS34660.1"/>
    </source>
</evidence>
<proteinExistence type="predicted"/>
<evidence type="ECO:0000313" key="2">
    <source>
        <dbReference type="Proteomes" id="UP000186106"/>
    </source>
</evidence>
<gene>
    <name evidence="1" type="ORF">SAMN05421768_10469</name>
</gene>
<dbReference type="PANTHER" id="PTHR21174:SF0">
    <property type="entry name" value="HD PHOSPHOHYDROLASE FAMILY PROTEIN-RELATED"/>
    <property type="match status" value="1"/>
</dbReference>
<sequence length="206" mass="24347">MMNLKEQFEQLCLSFSENHNIINTLWSEIEKRYSEKGRHYHNLLHLENMFKEIEAVKDKISNFTVVSFSVFYHDIVYNATSKSNEEKSALLAETRLAELNLNNNLINVISAQILATKFHQKSEDEDTNYLLDADLSILGKDLESYLAYTQMIRKEYSIYPDLLYKPGRKKVLKHFLELNSIFKTDYFKEKYEVRAKKNISTEIRLL</sequence>
<dbReference type="STRING" id="112234.SAMN05421768_10469"/>
<dbReference type="RefSeq" id="WP_228435026.1">
    <property type="nucleotide sequence ID" value="NZ_CP033926.1"/>
</dbReference>
<dbReference type="PIRSF" id="PIRSF035170">
    <property type="entry name" value="HD_phosphohydro"/>
    <property type="match status" value="1"/>
</dbReference>
<dbReference type="PANTHER" id="PTHR21174">
    <property type="match status" value="1"/>
</dbReference>
<dbReference type="SUPFAM" id="SSF109604">
    <property type="entry name" value="HD-domain/PDEase-like"/>
    <property type="match status" value="1"/>
</dbReference>
<dbReference type="AlphaFoldDB" id="A0A1N7ICA0"/>
<dbReference type="GO" id="GO:0016787">
    <property type="term" value="F:hydrolase activity"/>
    <property type="evidence" value="ECO:0007669"/>
    <property type="project" value="UniProtKB-KW"/>
</dbReference>
<accession>A0A1N7ICA0</accession>
<protein>
    <submittedName>
        <fullName evidence="1">Predicted metal-dependent phosphohydrolase, HD superfamily</fullName>
    </submittedName>
</protein>
<dbReference type="Proteomes" id="UP000186106">
    <property type="component" value="Unassembled WGS sequence"/>
</dbReference>
<dbReference type="InterPro" id="IPR009218">
    <property type="entry name" value="HD_phosphohydro"/>
</dbReference>
<keyword evidence="1" id="KW-0378">Hydrolase</keyword>
<organism evidence="1 2">
    <name type="scientific">Chryseobacterium joostei</name>
    <dbReference type="NCBI Taxonomy" id="112234"/>
    <lineage>
        <taxon>Bacteria</taxon>
        <taxon>Pseudomonadati</taxon>
        <taxon>Bacteroidota</taxon>
        <taxon>Flavobacteriia</taxon>
        <taxon>Flavobacteriales</taxon>
        <taxon>Weeksellaceae</taxon>
        <taxon>Chryseobacterium group</taxon>
        <taxon>Chryseobacterium</taxon>
    </lineage>
</organism>
<dbReference type="EMBL" id="FTNZ01000004">
    <property type="protein sequence ID" value="SIS34660.1"/>
    <property type="molecule type" value="Genomic_DNA"/>
</dbReference>
<dbReference type="Gene3D" id="1.10.3210.10">
    <property type="entry name" value="Hypothetical protein af1432"/>
    <property type="match status" value="1"/>
</dbReference>